<dbReference type="Gene3D" id="2.40.160.60">
    <property type="entry name" value="Outer membrane protein transport protein (OMPP1/FadL/TodX)"/>
    <property type="match status" value="1"/>
</dbReference>
<gene>
    <name evidence="1" type="ORF">METZ01_LOCUS238185</name>
</gene>
<dbReference type="EMBL" id="UINC01060629">
    <property type="protein sequence ID" value="SVB85331.1"/>
    <property type="molecule type" value="Genomic_DNA"/>
</dbReference>
<reference evidence="1" key="1">
    <citation type="submission" date="2018-05" db="EMBL/GenBank/DDBJ databases">
        <authorList>
            <person name="Lanie J.A."/>
            <person name="Ng W.-L."/>
            <person name="Kazmierczak K.M."/>
            <person name="Andrzejewski T.M."/>
            <person name="Davidsen T.M."/>
            <person name="Wayne K.J."/>
            <person name="Tettelin H."/>
            <person name="Glass J.I."/>
            <person name="Rusch D."/>
            <person name="Podicherti R."/>
            <person name="Tsui H.-C.T."/>
            <person name="Winkler M.E."/>
        </authorList>
    </citation>
    <scope>NUCLEOTIDE SEQUENCE</scope>
</reference>
<evidence type="ECO:0000313" key="1">
    <source>
        <dbReference type="EMBL" id="SVB85331.1"/>
    </source>
</evidence>
<sequence length="317" mass="35568">MHKFLLTLLSVLLFNYSNAQTEIDALRYSNQNIIGTARFSAMAGAYGSLGADFTTLSYNPAGIGFYQFSELSITPSITNIIATSFYGEERAIDEKFNSNFSNLGYVVSSPKTYSLDKSGNEWKRLNFAFGWNKTANYHKQTYIRGNNSNSSMIDNFVSNAQGNNIDKLNSFTELLAWNTYLFNPIDTIDNGNYISSLNSFLNKSQEKLISSNGSSGEYVFSAGTSYEDRIYLGATIAMPSIDYYEISTYTESKFEDTAAHLEYFEYKEELSTIGKGLNIKLGAIVRLNDWIKVGGALHSPTYYDMEDEYSTAINAEW</sequence>
<proteinExistence type="predicted"/>
<feature type="non-terminal residue" evidence="1">
    <location>
        <position position="317"/>
    </location>
</feature>
<name>A0A382HFS0_9ZZZZ</name>
<accession>A0A382HFS0</accession>
<dbReference type="AlphaFoldDB" id="A0A382HFS0"/>
<protein>
    <submittedName>
        <fullName evidence="1">Uncharacterized protein</fullName>
    </submittedName>
</protein>
<organism evidence="1">
    <name type="scientific">marine metagenome</name>
    <dbReference type="NCBI Taxonomy" id="408172"/>
    <lineage>
        <taxon>unclassified sequences</taxon>
        <taxon>metagenomes</taxon>
        <taxon>ecological metagenomes</taxon>
    </lineage>
</organism>